<sequence length="124" mass="12552">MATVNACSLLSTSEATSLGLPGAGYKMNAGAKSGCEWDGSSFIVIVGIFTTAGLADVKVNGGTVSDTQIGRYPAKQLKEVSGGCMYSLGVTDKSRVDIEVTAVSGGDPCPESLAVATVVEKKIS</sequence>
<protein>
    <submittedName>
        <fullName evidence="1">Uncharacterized protein DUF3558</fullName>
    </submittedName>
</protein>
<dbReference type="Pfam" id="PF12079">
    <property type="entry name" value="DUF3558"/>
    <property type="match status" value="1"/>
</dbReference>
<evidence type="ECO:0000313" key="2">
    <source>
        <dbReference type="Proteomes" id="UP000295680"/>
    </source>
</evidence>
<evidence type="ECO:0000313" key="1">
    <source>
        <dbReference type="EMBL" id="TCO65639.1"/>
    </source>
</evidence>
<dbReference type="InterPro" id="IPR024520">
    <property type="entry name" value="DUF3558"/>
</dbReference>
<dbReference type="Proteomes" id="UP000295680">
    <property type="component" value="Unassembled WGS sequence"/>
</dbReference>
<comment type="caution">
    <text evidence="1">The sequence shown here is derived from an EMBL/GenBank/DDBJ whole genome shotgun (WGS) entry which is preliminary data.</text>
</comment>
<reference evidence="1 2" key="1">
    <citation type="submission" date="2019-03" db="EMBL/GenBank/DDBJ databases">
        <title>Genomic Encyclopedia of Type Strains, Phase IV (KMG-IV): sequencing the most valuable type-strain genomes for metagenomic binning, comparative biology and taxonomic classification.</title>
        <authorList>
            <person name="Goeker M."/>
        </authorList>
    </citation>
    <scope>NUCLEOTIDE SEQUENCE [LARGE SCALE GENOMIC DNA]</scope>
    <source>
        <strain evidence="1 2">DSM 45934</strain>
    </source>
</reference>
<accession>A0A4R2K6S9</accession>
<dbReference type="AlphaFoldDB" id="A0A4R2K6S9"/>
<gene>
    <name evidence="1" type="ORF">EV192_1011431</name>
</gene>
<keyword evidence="2" id="KW-1185">Reference proteome</keyword>
<organism evidence="1 2">
    <name type="scientific">Actinocrispum wychmicini</name>
    <dbReference type="NCBI Taxonomy" id="1213861"/>
    <lineage>
        <taxon>Bacteria</taxon>
        <taxon>Bacillati</taxon>
        <taxon>Actinomycetota</taxon>
        <taxon>Actinomycetes</taxon>
        <taxon>Pseudonocardiales</taxon>
        <taxon>Pseudonocardiaceae</taxon>
        <taxon>Actinocrispum</taxon>
    </lineage>
</organism>
<dbReference type="EMBL" id="SLWS01000001">
    <property type="protein sequence ID" value="TCO65639.1"/>
    <property type="molecule type" value="Genomic_DNA"/>
</dbReference>
<name>A0A4R2K6S9_9PSEU</name>
<proteinExistence type="predicted"/>